<proteinExistence type="predicted"/>
<evidence type="ECO:0000313" key="2">
    <source>
        <dbReference type="Proteomes" id="UP000009026"/>
    </source>
</evidence>
<reference evidence="1 2" key="1">
    <citation type="journal article" date="2016" name="PLoS ONE">
        <title>Complete Genome Sequence and Comparative Genomics of a Novel Myxobacterium Myxococcus hansupus.</title>
        <authorList>
            <person name="Sharma G."/>
            <person name="Narwani T."/>
            <person name="Subramanian S."/>
        </authorList>
    </citation>
    <scope>NUCLEOTIDE SEQUENCE [LARGE SCALE GENOMIC DNA]</scope>
    <source>
        <strain evidence="2">mixupus</strain>
    </source>
</reference>
<dbReference type="PATRIC" id="fig|1297742.4.peg.6329"/>
<dbReference type="Proteomes" id="UP000009026">
    <property type="component" value="Chromosome"/>
</dbReference>
<accession>A0A0H4X6V2</accession>
<dbReference type="EMBL" id="CP012109">
    <property type="protein sequence ID" value="AKQ69325.1"/>
    <property type="molecule type" value="Genomic_DNA"/>
</dbReference>
<name>A0A0H4X6V2_9BACT</name>
<dbReference type="AlphaFoldDB" id="A0A0H4X6V2"/>
<keyword evidence="2" id="KW-1185">Reference proteome</keyword>
<protein>
    <submittedName>
        <fullName evidence="1">Uncharacterized protein</fullName>
    </submittedName>
</protein>
<sequence>MMPERAPPEDAARFTFPIDLPAEGRTRIPADIAAAISLAMDDFRPLGVQPHRGATPDEVCLYQRASFDVTVAPGPEGVVFVRFTVKDGACDEEGPATDMGSTYAVEVSKHRILAIQRP</sequence>
<evidence type="ECO:0000313" key="1">
    <source>
        <dbReference type="EMBL" id="AKQ69325.1"/>
    </source>
</evidence>
<gene>
    <name evidence="1" type="ORF">A176_006237</name>
</gene>
<dbReference type="KEGG" id="mym:A176_006237"/>
<organism evidence="1 2">
    <name type="scientific">Pseudomyxococcus hansupus</name>
    <dbReference type="NCBI Taxonomy" id="1297742"/>
    <lineage>
        <taxon>Bacteria</taxon>
        <taxon>Pseudomonadati</taxon>
        <taxon>Myxococcota</taxon>
        <taxon>Myxococcia</taxon>
        <taxon>Myxococcales</taxon>
        <taxon>Cystobacterineae</taxon>
        <taxon>Myxococcaceae</taxon>
        <taxon>Pseudomyxococcus</taxon>
    </lineage>
</organism>